<dbReference type="STRING" id="996166.SAMN05192554_1236"/>
<accession>A0A1G9ZYE9</accession>
<gene>
    <name evidence="1" type="ORF">SAMN05192554_1236</name>
</gene>
<evidence type="ECO:0000313" key="1">
    <source>
        <dbReference type="EMBL" id="SDN25556.1"/>
    </source>
</evidence>
<evidence type="ECO:0000313" key="2">
    <source>
        <dbReference type="Proteomes" id="UP000199370"/>
    </source>
</evidence>
<dbReference type="EMBL" id="FNIA01000023">
    <property type="protein sequence ID" value="SDN25556.1"/>
    <property type="molecule type" value="Genomic_DNA"/>
</dbReference>
<sequence length="96" mass="11033">MSQRLPAHWMVPLDERIIEYLDAERLANPSLMEKEMNFDASENRIRERCKLLTYAGFIAPTHKDLYEVTTWGQLYLEGEIDAAHQPSPTPDSALKG</sequence>
<protein>
    <submittedName>
        <fullName evidence="1">Uncharacterized protein</fullName>
    </submittedName>
</protein>
<reference evidence="1 2" key="1">
    <citation type="submission" date="2016-10" db="EMBL/GenBank/DDBJ databases">
        <authorList>
            <person name="de Groot N.N."/>
        </authorList>
    </citation>
    <scope>NUCLEOTIDE SEQUENCE [LARGE SCALE GENOMIC DNA]</scope>
    <source>
        <strain evidence="2">EB21,IBRC-M 10013,KCTC 4048</strain>
    </source>
</reference>
<dbReference type="Proteomes" id="UP000199370">
    <property type="component" value="Unassembled WGS sequence"/>
</dbReference>
<dbReference type="AlphaFoldDB" id="A0A1G9ZYE9"/>
<keyword evidence="2" id="KW-1185">Reference proteome</keyword>
<dbReference type="InterPro" id="IPR036388">
    <property type="entry name" value="WH-like_DNA-bd_sf"/>
</dbReference>
<dbReference type="Gene3D" id="1.10.10.10">
    <property type="entry name" value="Winged helix-like DNA-binding domain superfamily/Winged helix DNA-binding domain"/>
    <property type="match status" value="1"/>
</dbReference>
<organism evidence="1 2">
    <name type="scientific">Haloarchaeobius iranensis</name>
    <dbReference type="NCBI Taxonomy" id="996166"/>
    <lineage>
        <taxon>Archaea</taxon>
        <taxon>Methanobacteriati</taxon>
        <taxon>Methanobacteriota</taxon>
        <taxon>Stenosarchaea group</taxon>
        <taxon>Halobacteria</taxon>
        <taxon>Halobacteriales</taxon>
        <taxon>Halorubellaceae</taxon>
        <taxon>Haloarchaeobius</taxon>
    </lineage>
</organism>
<proteinExistence type="predicted"/>
<name>A0A1G9ZYE9_9EURY</name>